<keyword evidence="12" id="KW-1185">Reference proteome</keyword>
<dbReference type="InterPro" id="IPR013783">
    <property type="entry name" value="Ig-like_fold"/>
</dbReference>
<evidence type="ECO:0000256" key="3">
    <source>
        <dbReference type="ARBA" id="ARBA00022729"/>
    </source>
</evidence>
<keyword evidence="6" id="KW-0675">Receptor</keyword>
<feature type="domain" description="Fibronectin type-III" evidence="10">
    <location>
        <begin position="112"/>
        <end position="214"/>
    </location>
</feature>
<evidence type="ECO:0000259" key="10">
    <source>
        <dbReference type="PROSITE" id="PS50853"/>
    </source>
</evidence>
<proteinExistence type="predicted"/>
<evidence type="ECO:0000256" key="2">
    <source>
        <dbReference type="ARBA" id="ARBA00022692"/>
    </source>
</evidence>
<name>A0ABD1ISH0_9TELE</name>
<evidence type="ECO:0000256" key="9">
    <source>
        <dbReference type="SAM" id="SignalP"/>
    </source>
</evidence>
<dbReference type="InterPro" id="IPR036116">
    <property type="entry name" value="FN3_sf"/>
</dbReference>
<comment type="caution">
    <text evidence="11">The sequence shown here is derived from an EMBL/GenBank/DDBJ whole genome shotgun (WGS) entry which is preliminary data.</text>
</comment>
<accession>A0ABD1ISH0</accession>
<keyword evidence="2 8" id="KW-0812">Transmembrane</keyword>
<dbReference type="SUPFAM" id="SSF49265">
    <property type="entry name" value="Fibronectin type III"/>
    <property type="match status" value="2"/>
</dbReference>
<dbReference type="InterPro" id="IPR003961">
    <property type="entry name" value="FN3_dom"/>
</dbReference>
<organism evidence="11 12">
    <name type="scientific">Coilia grayii</name>
    <name type="common">Gray's grenadier anchovy</name>
    <dbReference type="NCBI Taxonomy" id="363190"/>
    <lineage>
        <taxon>Eukaryota</taxon>
        <taxon>Metazoa</taxon>
        <taxon>Chordata</taxon>
        <taxon>Craniata</taxon>
        <taxon>Vertebrata</taxon>
        <taxon>Euteleostomi</taxon>
        <taxon>Actinopterygii</taxon>
        <taxon>Neopterygii</taxon>
        <taxon>Teleostei</taxon>
        <taxon>Clupei</taxon>
        <taxon>Clupeiformes</taxon>
        <taxon>Clupeoidei</taxon>
        <taxon>Engraulidae</taxon>
        <taxon>Coilinae</taxon>
        <taxon>Coilia</taxon>
    </lineage>
</organism>
<dbReference type="Pfam" id="PF22012">
    <property type="entry name" value="TSLPR_D1"/>
    <property type="match status" value="1"/>
</dbReference>
<dbReference type="GO" id="GO:0016020">
    <property type="term" value="C:membrane"/>
    <property type="evidence" value="ECO:0007669"/>
    <property type="project" value="UniProtKB-SubCell"/>
</dbReference>
<evidence type="ECO:0000256" key="7">
    <source>
        <dbReference type="ARBA" id="ARBA00023180"/>
    </source>
</evidence>
<evidence type="ECO:0000313" key="12">
    <source>
        <dbReference type="Proteomes" id="UP001591681"/>
    </source>
</evidence>
<dbReference type="AlphaFoldDB" id="A0ABD1ISH0"/>
<dbReference type="InterPro" id="IPR003531">
    <property type="entry name" value="Hempt_rcpt_S_F1_CS"/>
</dbReference>
<dbReference type="PANTHER" id="PTHR23037">
    <property type="entry name" value="CYTOKINE RECEPTOR"/>
    <property type="match status" value="1"/>
</dbReference>
<dbReference type="Proteomes" id="UP001591681">
    <property type="component" value="Unassembled WGS sequence"/>
</dbReference>
<evidence type="ECO:0000256" key="5">
    <source>
        <dbReference type="ARBA" id="ARBA00023136"/>
    </source>
</evidence>
<keyword evidence="3 9" id="KW-0732">Signal</keyword>
<keyword evidence="5 8" id="KW-0472">Membrane</keyword>
<gene>
    <name evidence="11" type="ORF">ACEWY4_026674</name>
</gene>
<sequence>MIPLKSFSAVLGALVIFCTRCCSNSIPDISCYIVNLENVNCSWNCVENLNFSYKFENGKISYCPTYKYMDVCRAGCIFPSENRYSTLSTILSNGTTQRIQTHNIQYAVKLNPPQNLTVLWNSSTGDLHLQWIISWPIVPRCVETEISYRMGERPWQGSNRLPAGVTSYTLAKVSQTKRYLFRVRHRYSTTCGESKLWSDWSEIVAWRPIKARQETDEQRFSNQTGPYLAIGLVSLVIILAVMVRFLLECERIKVILVPVAPDPTKKLNDLFHEYGGNVEGWVRISPQLRDAFDPDYTETTCEVTEIKPTV</sequence>
<evidence type="ECO:0000256" key="4">
    <source>
        <dbReference type="ARBA" id="ARBA00022989"/>
    </source>
</evidence>
<keyword evidence="7" id="KW-0325">Glycoprotein</keyword>
<comment type="subcellular location">
    <subcellularLocation>
        <location evidence="1">Membrane</location>
        <topology evidence="1">Single-pass type I membrane protein</topology>
    </subcellularLocation>
</comment>
<dbReference type="PROSITE" id="PS01355">
    <property type="entry name" value="HEMATOPO_REC_S_F1"/>
    <property type="match status" value="1"/>
</dbReference>
<evidence type="ECO:0000313" key="11">
    <source>
        <dbReference type="EMBL" id="KAL2077170.1"/>
    </source>
</evidence>
<protein>
    <recommendedName>
        <fullName evidence="10">Fibronectin type-III domain-containing protein</fullName>
    </recommendedName>
</protein>
<dbReference type="PANTHER" id="PTHR23037:SF42">
    <property type="entry name" value="CYTOKINE RECEPTOR COMMON SUBUNIT GAMMA ISOFORM X1-RELATED"/>
    <property type="match status" value="1"/>
</dbReference>
<dbReference type="EMBL" id="JBHFQA010000024">
    <property type="protein sequence ID" value="KAL2077170.1"/>
    <property type="molecule type" value="Genomic_DNA"/>
</dbReference>
<reference evidence="11 12" key="1">
    <citation type="submission" date="2024-09" db="EMBL/GenBank/DDBJ databases">
        <title>A chromosome-level genome assembly of Gray's grenadier anchovy, Coilia grayii.</title>
        <authorList>
            <person name="Fu Z."/>
        </authorList>
    </citation>
    <scope>NUCLEOTIDE SEQUENCE [LARGE SCALE GENOMIC DNA]</scope>
    <source>
        <strain evidence="11">G4</strain>
        <tissue evidence="11">Muscle</tissue>
    </source>
</reference>
<feature type="transmembrane region" description="Helical" evidence="8">
    <location>
        <begin position="227"/>
        <end position="247"/>
    </location>
</feature>
<dbReference type="InterPro" id="IPR053856">
    <property type="entry name" value="TSLPR_D1"/>
</dbReference>
<evidence type="ECO:0000256" key="8">
    <source>
        <dbReference type="SAM" id="Phobius"/>
    </source>
</evidence>
<evidence type="ECO:0000256" key="1">
    <source>
        <dbReference type="ARBA" id="ARBA00004479"/>
    </source>
</evidence>
<feature type="chain" id="PRO_5044780534" description="Fibronectin type-III domain-containing protein" evidence="9">
    <location>
        <begin position="24"/>
        <end position="310"/>
    </location>
</feature>
<dbReference type="PROSITE" id="PS50853">
    <property type="entry name" value="FN3"/>
    <property type="match status" value="1"/>
</dbReference>
<evidence type="ECO:0000256" key="6">
    <source>
        <dbReference type="ARBA" id="ARBA00023170"/>
    </source>
</evidence>
<keyword evidence="4 8" id="KW-1133">Transmembrane helix</keyword>
<dbReference type="Gene3D" id="2.60.40.10">
    <property type="entry name" value="Immunoglobulins"/>
    <property type="match status" value="2"/>
</dbReference>
<feature type="signal peptide" evidence="9">
    <location>
        <begin position="1"/>
        <end position="23"/>
    </location>
</feature>